<gene>
    <name evidence="8" type="ORF">OL497_21600</name>
</gene>
<reference evidence="8 9" key="1">
    <citation type="submission" date="2022-10" db="EMBL/GenBank/DDBJ databases">
        <title>Chitinophaga nivalis PC15 sp. nov., isolated from Pyeongchang county, South Korea.</title>
        <authorList>
            <person name="Trinh H.N."/>
        </authorList>
    </citation>
    <scope>NUCLEOTIDE SEQUENCE [LARGE SCALE GENOMIC DNA]</scope>
    <source>
        <strain evidence="8 9">PC14</strain>
    </source>
</reference>
<dbReference type="SUPFAM" id="SSF48452">
    <property type="entry name" value="TPR-like"/>
    <property type="match status" value="1"/>
</dbReference>
<evidence type="ECO:0000259" key="6">
    <source>
        <dbReference type="Pfam" id="PF07980"/>
    </source>
</evidence>
<feature type="domain" description="RagB/SusD" evidence="6">
    <location>
        <begin position="302"/>
        <end position="452"/>
    </location>
</feature>
<evidence type="ECO:0000313" key="9">
    <source>
        <dbReference type="Proteomes" id="UP001207742"/>
    </source>
</evidence>
<accession>A0ABT3IRB7</accession>
<protein>
    <submittedName>
        <fullName evidence="8">RagB/SusD family nutrient uptake outer membrane protein</fullName>
    </submittedName>
</protein>
<evidence type="ECO:0000313" key="8">
    <source>
        <dbReference type="EMBL" id="MCW3486512.1"/>
    </source>
</evidence>
<dbReference type="Pfam" id="PF07980">
    <property type="entry name" value="SusD_RagB"/>
    <property type="match status" value="1"/>
</dbReference>
<dbReference type="InterPro" id="IPR012944">
    <property type="entry name" value="SusD_RagB_dom"/>
</dbReference>
<comment type="subcellular location">
    <subcellularLocation>
        <location evidence="1">Cell outer membrane</location>
    </subcellularLocation>
</comment>
<dbReference type="CDD" id="cd08977">
    <property type="entry name" value="SusD"/>
    <property type="match status" value="1"/>
</dbReference>
<feature type="domain" description="SusD-like N-terminal" evidence="7">
    <location>
        <begin position="93"/>
        <end position="222"/>
    </location>
</feature>
<evidence type="ECO:0000259" key="7">
    <source>
        <dbReference type="Pfam" id="PF14322"/>
    </source>
</evidence>
<evidence type="ECO:0000256" key="4">
    <source>
        <dbReference type="ARBA" id="ARBA00023136"/>
    </source>
</evidence>
<evidence type="ECO:0000256" key="1">
    <source>
        <dbReference type="ARBA" id="ARBA00004442"/>
    </source>
</evidence>
<dbReference type="InterPro" id="IPR033985">
    <property type="entry name" value="SusD-like_N"/>
</dbReference>
<evidence type="ECO:0000256" key="3">
    <source>
        <dbReference type="ARBA" id="ARBA00022729"/>
    </source>
</evidence>
<dbReference type="Proteomes" id="UP001207742">
    <property type="component" value="Unassembled WGS sequence"/>
</dbReference>
<keyword evidence="3" id="KW-0732">Signal</keyword>
<dbReference type="PROSITE" id="PS51257">
    <property type="entry name" value="PROKAR_LIPOPROTEIN"/>
    <property type="match status" value="1"/>
</dbReference>
<comment type="similarity">
    <text evidence="2">Belongs to the SusD family.</text>
</comment>
<evidence type="ECO:0000256" key="5">
    <source>
        <dbReference type="ARBA" id="ARBA00023237"/>
    </source>
</evidence>
<dbReference type="EMBL" id="JAPDNS010000002">
    <property type="protein sequence ID" value="MCW3486512.1"/>
    <property type="molecule type" value="Genomic_DNA"/>
</dbReference>
<dbReference type="InterPro" id="IPR011990">
    <property type="entry name" value="TPR-like_helical_dom_sf"/>
</dbReference>
<dbReference type="Gene3D" id="1.25.40.390">
    <property type="match status" value="2"/>
</dbReference>
<keyword evidence="5" id="KW-0998">Cell outer membrane</keyword>
<proteinExistence type="inferred from homology"/>
<dbReference type="RefSeq" id="WP_264733328.1">
    <property type="nucleotide sequence ID" value="NZ_JAPDNR010000001.1"/>
</dbReference>
<keyword evidence="4" id="KW-0472">Membrane</keyword>
<keyword evidence="9" id="KW-1185">Reference proteome</keyword>
<dbReference type="Pfam" id="PF14322">
    <property type="entry name" value="SusD-like_3"/>
    <property type="match status" value="1"/>
</dbReference>
<organism evidence="8 9">
    <name type="scientific">Chitinophaga nivalis</name>
    <dbReference type="NCBI Taxonomy" id="2991709"/>
    <lineage>
        <taxon>Bacteria</taxon>
        <taxon>Pseudomonadati</taxon>
        <taxon>Bacteroidota</taxon>
        <taxon>Chitinophagia</taxon>
        <taxon>Chitinophagales</taxon>
        <taxon>Chitinophagaceae</taxon>
        <taxon>Chitinophaga</taxon>
    </lineage>
</organism>
<sequence>MKKYILAFITPALMLTGCNLVNVTDVQPVNQLEDENAITTVEKAQSALYGTYGILNGTGLAFTYYMPAAASLMGVTMKPGNDGDDYFINDPKSQHYWVENMYTSGYKLINMSNHIITKTSVLPGDDPRKTRIIGEAKFLRALGYFYLLRLYGEFYNEASTYGLVIRLTPVKDATAIPRSDVKATYEVILRDLDDAIKEAPDFRSTLYASKLSAMALKAKVLLYRKQYAAAAEMAKAVISSGQRKLESTFIQVFTKKIFQPEEAIFQTNFDLTSNLNNKGYAFNNWFAPADYYTQLMKGDKRDTFALKVRGTRILNNKFNYGNIDGKPSPADTEYFLRLAEIYLIQAEAIVRSGGTLEDARTALNKVRKRADMPDVELNDKQALLQAIREEKIKELGAESGEDWYDLVRFATLGELDIKTFKPDFMGKQRYILPLPYKSVQSAGGVVVQNPGY</sequence>
<evidence type="ECO:0000256" key="2">
    <source>
        <dbReference type="ARBA" id="ARBA00006275"/>
    </source>
</evidence>
<name>A0ABT3IRB7_9BACT</name>
<comment type="caution">
    <text evidence="8">The sequence shown here is derived from an EMBL/GenBank/DDBJ whole genome shotgun (WGS) entry which is preliminary data.</text>
</comment>